<evidence type="ECO:0000313" key="3">
    <source>
        <dbReference type="Proteomes" id="UP000504607"/>
    </source>
</evidence>
<feature type="region of interest" description="Disordered" evidence="1">
    <location>
        <begin position="234"/>
        <end position="270"/>
    </location>
</feature>
<dbReference type="InterPro" id="IPR043502">
    <property type="entry name" value="DNA/RNA_pol_sf"/>
</dbReference>
<evidence type="ECO:0000256" key="1">
    <source>
        <dbReference type="SAM" id="MobiDB-lite"/>
    </source>
</evidence>
<dbReference type="RefSeq" id="XP_010910816.1">
    <property type="nucleotide sequence ID" value="XM_010912514.1"/>
</dbReference>
<dbReference type="InterPro" id="IPR021109">
    <property type="entry name" value="Peptidase_aspartic_dom_sf"/>
</dbReference>
<proteinExistence type="predicted"/>
<dbReference type="Proteomes" id="UP000504607">
    <property type="component" value="Unplaced"/>
</dbReference>
<dbReference type="OrthoDB" id="782535at2759"/>
<evidence type="ECO:0000259" key="2">
    <source>
        <dbReference type="Pfam" id="PF03732"/>
    </source>
</evidence>
<dbReference type="AlphaFoldDB" id="A0A6I9QJT1"/>
<dbReference type="CDD" id="cd00303">
    <property type="entry name" value="retropepsin_like"/>
    <property type="match status" value="1"/>
</dbReference>
<feature type="domain" description="Retrotransposon gag" evidence="2">
    <location>
        <begin position="103"/>
        <end position="199"/>
    </location>
</feature>
<protein>
    <submittedName>
        <fullName evidence="4">Uncharacterized protein LOC105036779</fullName>
    </submittedName>
</protein>
<organism evidence="3 4">
    <name type="scientific">Elaeis guineensis var. tenera</name>
    <name type="common">Oil palm</name>
    <dbReference type="NCBI Taxonomy" id="51953"/>
    <lineage>
        <taxon>Eukaryota</taxon>
        <taxon>Viridiplantae</taxon>
        <taxon>Streptophyta</taxon>
        <taxon>Embryophyta</taxon>
        <taxon>Tracheophyta</taxon>
        <taxon>Spermatophyta</taxon>
        <taxon>Magnoliopsida</taxon>
        <taxon>Liliopsida</taxon>
        <taxon>Arecaceae</taxon>
        <taxon>Arecoideae</taxon>
        <taxon>Cocoseae</taxon>
        <taxon>Elaeidinae</taxon>
        <taxon>Elaeis</taxon>
    </lineage>
</organism>
<gene>
    <name evidence="4" type="primary">LOC105036779</name>
</gene>
<dbReference type="PANTHER" id="PTHR15503:SF45">
    <property type="entry name" value="RNA-DIRECTED DNA POLYMERASE HOMOLOG"/>
    <property type="match status" value="1"/>
</dbReference>
<name>A0A6I9QJT1_ELAGV</name>
<reference evidence="4" key="1">
    <citation type="submission" date="2025-08" db="UniProtKB">
        <authorList>
            <consortium name="RefSeq"/>
        </authorList>
    </citation>
    <scope>IDENTIFICATION</scope>
</reference>
<accession>A0A6I9QJT1</accession>
<dbReference type="Gene3D" id="3.10.10.10">
    <property type="entry name" value="HIV Type 1 Reverse Transcriptase, subunit A, domain 1"/>
    <property type="match status" value="1"/>
</dbReference>
<dbReference type="Pfam" id="PF13650">
    <property type="entry name" value="Asp_protease_2"/>
    <property type="match status" value="1"/>
</dbReference>
<keyword evidence="3" id="KW-1185">Reference proteome</keyword>
<dbReference type="InParanoid" id="A0A6I9QJT1"/>
<dbReference type="InterPro" id="IPR005162">
    <property type="entry name" value="Retrotrans_gag_dom"/>
</dbReference>
<evidence type="ECO:0000313" key="4">
    <source>
        <dbReference type="RefSeq" id="XP_010910816.1"/>
    </source>
</evidence>
<dbReference type="SUPFAM" id="SSF56672">
    <property type="entry name" value="DNA/RNA polymerases"/>
    <property type="match status" value="1"/>
</dbReference>
<dbReference type="Pfam" id="PF03732">
    <property type="entry name" value="Retrotrans_gag"/>
    <property type="match status" value="1"/>
</dbReference>
<sequence>MECPMISKLDELEERLSALQSRFEEVSAILASRVSIAESKMGVLKTAFCSPGAIAAEPSRSMKVPEPKAFEGERDAKSIENFLWDMEQYFVAARVPDKEKVTLTSMYLTKDAKLWWHTRLDNDASAGRPRIEAWETLKKELKDQFLPCNTSWLARESLKKLRHVGSVRSYVKEFSSLMLDIRNMSDEDRLFNFLSGLQPWAQLELRRQGVKDLPSAMAAADGLVDFCISRPVEGAEGTSKPKSNGRKPATQKKSNGREDGQSVGKASAQEKGKTSTFSSCFICSGPHRAKDCPKKERLNVVVEEGGRGDEASPSRINPLQLVNAMRAERSIPSDLMYMKVRLGGKEMLAMADTGATHNFMTERIAHELGLKVTKSSSKIKAVNSVARDVAGIAAGVQVSLGSWTGVLGFTIITLDDFDIILGIEFFVQAKAALLPHLGGLMLLHEEYPCFISSVANPPAKNGGTSGAMLSALQVKHGLRRGEATFLVALVERKEGVMAEVPNEVADLLQKYADLMPAELPKELPPRRTTDHKIELVPGVKAPAQAPYRMTPLELGELRKQLTELLDAGMIQPSKAPYGTPVLFQRKDGLLRMCMDYRALNKVRISEGDEGKSTCVTRSGAEFQTMRPARKRRLPSGN</sequence>
<dbReference type="PANTHER" id="PTHR15503">
    <property type="entry name" value="LDOC1 RELATED"/>
    <property type="match status" value="1"/>
</dbReference>
<dbReference type="Gene3D" id="2.40.70.10">
    <property type="entry name" value="Acid Proteases"/>
    <property type="match status" value="1"/>
</dbReference>
<dbReference type="SUPFAM" id="SSF50630">
    <property type="entry name" value="Acid proteases"/>
    <property type="match status" value="1"/>
</dbReference>
<dbReference type="InterPro" id="IPR032567">
    <property type="entry name" value="RTL1-rel"/>
</dbReference>